<dbReference type="InterPro" id="IPR013083">
    <property type="entry name" value="Znf_RING/FYVE/PHD"/>
</dbReference>
<evidence type="ECO:0000256" key="3">
    <source>
        <dbReference type="ARBA" id="ARBA00022679"/>
    </source>
</evidence>
<dbReference type="Gene3D" id="3.30.40.10">
    <property type="entry name" value="Zinc/RING finger domain, C3HC4 (zinc finger)"/>
    <property type="match status" value="1"/>
</dbReference>
<accession>A0A3L6G0E0</accession>
<evidence type="ECO:0000256" key="5">
    <source>
        <dbReference type="ARBA" id="ARBA00022771"/>
    </source>
</evidence>
<dbReference type="SUPFAM" id="SSF57850">
    <property type="entry name" value="RING/U-box"/>
    <property type="match status" value="1"/>
</dbReference>
<evidence type="ECO:0000313" key="11">
    <source>
        <dbReference type="Proteomes" id="UP000251960"/>
    </source>
</evidence>
<evidence type="ECO:0000313" key="10">
    <source>
        <dbReference type="EMBL" id="PWZ40589.1"/>
    </source>
</evidence>
<evidence type="ECO:0000256" key="6">
    <source>
        <dbReference type="ARBA" id="ARBA00022786"/>
    </source>
</evidence>
<dbReference type="GO" id="GO:0016567">
    <property type="term" value="P:protein ubiquitination"/>
    <property type="evidence" value="ECO:0007669"/>
    <property type="project" value="UniProtKB-ARBA"/>
</dbReference>
<proteinExistence type="predicted"/>
<dbReference type="OMA" id="YSVICRV"/>
<dbReference type="AlphaFoldDB" id="A0A3L6G0E0"/>
<dbReference type="ExpressionAtlas" id="A0A3L6G0E0">
    <property type="expression patterns" value="baseline and differential"/>
</dbReference>
<keyword evidence="6" id="KW-0833">Ubl conjugation pathway</keyword>
<dbReference type="Proteomes" id="UP000251960">
    <property type="component" value="Chromosome 2"/>
</dbReference>
<dbReference type="CDD" id="cd16667">
    <property type="entry name" value="RING-H2_RNF126-like"/>
    <property type="match status" value="1"/>
</dbReference>
<evidence type="ECO:0000256" key="1">
    <source>
        <dbReference type="ARBA" id="ARBA00000900"/>
    </source>
</evidence>
<dbReference type="EMBL" id="NCVQ01000003">
    <property type="protein sequence ID" value="PWZ40589.1"/>
    <property type="molecule type" value="Genomic_DNA"/>
</dbReference>
<evidence type="ECO:0000256" key="7">
    <source>
        <dbReference type="ARBA" id="ARBA00022833"/>
    </source>
</evidence>
<evidence type="ECO:0000256" key="4">
    <source>
        <dbReference type="ARBA" id="ARBA00022723"/>
    </source>
</evidence>
<dbReference type="GO" id="GO:0061630">
    <property type="term" value="F:ubiquitin protein ligase activity"/>
    <property type="evidence" value="ECO:0007669"/>
    <property type="project" value="UniProtKB-EC"/>
</dbReference>
<keyword evidence="7" id="KW-0862">Zinc</keyword>
<gene>
    <name evidence="10" type="ORF">Zm00014a_013954</name>
</gene>
<dbReference type="FunFam" id="3.30.40.10:FF:000127">
    <property type="entry name" value="E3 ubiquitin-protein ligase RNF181"/>
    <property type="match status" value="1"/>
</dbReference>
<dbReference type="InterPro" id="IPR001841">
    <property type="entry name" value="Znf_RING"/>
</dbReference>
<organism evidence="10 11">
    <name type="scientific">Zea mays</name>
    <name type="common">Maize</name>
    <dbReference type="NCBI Taxonomy" id="4577"/>
    <lineage>
        <taxon>Eukaryota</taxon>
        <taxon>Viridiplantae</taxon>
        <taxon>Streptophyta</taxon>
        <taxon>Embryophyta</taxon>
        <taxon>Tracheophyta</taxon>
        <taxon>Spermatophyta</taxon>
        <taxon>Magnoliopsida</taxon>
        <taxon>Liliopsida</taxon>
        <taxon>Poales</taxon>
        <taxon>Poaceae</taxon>
        <taxon>PACMAD clade</taxon>
        <taxon>Panicoideae</taxon>
        <taxon>Andropogonodae</taxon>
        <taxon>Andropogoneae</taxon>
        <taxon>Tripsacinae</taxon>
        <taxon>Zea</taxon>
    </lineage>
</organism>
<dbReference type="PANTHER" id="PTHR15710:SF4">
    <property type="entry name" value="E3 UBIQUITIN-PROTEIN LIGASE AIP2"/>
    <property type="match status" value="1"/>
</dbReference>
<evidence type="ECO:0000256" key="8">
    <source>
        <dbReference type="PROSITE-ProRule" id="PRU00175"/>
    </source>
</evidence>
<dbReference type="PROSITE" id="PS50089">
    <property type="entry name" value="ZF_RING_2"/>
    <property type="match status" value="1"/>
</dbReference>
<dbReference type="SMR" id="A0A3L6G0E0"/>
<evidence type="ECO:0000256" key="2">
    <source>
        <dbReference type="ARBA" id="ARBA00012483"/>
    </source>
</evidence>
<dbReference type="Pfam" id="PF13639">
    <property type="entry name" value="zf-RING_2"/>
    <property type="match status" value="1"/>
</dbReference>
<evidence type="ECO:0000259" key="9">
    <source>
        <dbReference type="PROSITE" id="PS50089"/>
    </source>
</evidence>
<reference evidence="10 11" key="1">
    <citation type="journal article" date="2018" name="Nat. Genet.">
        <title>Extensive intraspecific gene order and gene structural variations between Mo17 and other maize genomes.</title>
        <authorList>
            <person name="Sun S."/>
            <person name="Zhou Y."/>
            <person name="Chen J."/>
            <person name="Shi J."/>
            <person name="Zhao H."/>
            <person name="Zhao H."/>
            <person name="Song W."/>
            <person name="Zhang M."/>
            <person name="Cui Y."/>
            <person name="Dong X."/>
            <person name="Liu H."/>
            <person name="Ma X."/>
            <person name="Jiao Y."/>
            <person name="Wang B."/>
            <person name="Wei X."/>
            <person name="Stein J.C."/>
            <person name="Glaubitz J.C."/>
            <person name="Lu F."/>
            <person name="Yu G."/>
            <person name="Liang C."/>
            <person name="Fengler K."/>
            <person name="Li B."/>
            <person name="Rafalski A."/>
            <person name="Schnable P.S."/>
            <person name="Ware D.H."/>
            <person name="Buckler E.S."/>
            <person name="Lai J."/>
        </authorList>
    </citation>
    <scope>NUCLEOTIDE SEQUENCE [LARGE SCALE GENOMIC DNA]</scope>
    <source>
        <strain evidence="11">cv. Missouri 17</strain>
        <tissue evidence="10">Seedling</tissue>
    </source>
</reference>
<name>A0A3L6G0E0_MAIZE</name>
<feature type="domain" description="RING-type" evidence="9">
    <location>
        <begin position="244"/>
        <end position="285"/>
    </location>
</feature>
<keyword evidence="4" id="KW-0479">Metal-binding</keyword>
<dbReference type="GO" id="GO:0008270">
    <property type="term" value="F:zinc ion binding"/>
    <property type="evidence" value="ECO:0007669"/>
    <property type="project" value="UniProtKB-KW"/>
</dbReference>
<dbReference type="PANTHER" id="PTHR15710">
    <property type="entry name" value="E3 UBIQUITIN-PROTEIN LIGASE PRAJA"/>
    <property type="match status" value="1"/>
</dbReference>
<protein>
    <recommendedName>
        <fullName evidence="2">RING-type E3 ubiquitin transferase</fullName>
        <ecNumber evidence="2">2.3.2.27</ecNumber>
    </recommendedName>
</protein>
<sequence>MSATATDEAAVEARLQELRGRLGKKQHFEEAVNELAAAVRDRYAGASPALRKAMYSTVCRVATVLQTRYTAPGFWHVGLNLFVGIEKLVSNPAEKEHLKTCISRAREHLDEKENEDSVPSNREADTRFLFEGHLTVGQEPPPPAWLVAQNLTRELSILTESSGDQDGSNNRTVPRAEEITPAIMNLLETISGDRDLETALEESLQGIIEYPQRAPPASKEVVANLPVIAVTEEVMSRLGSETECAVCRENLVVDDKMQELPCKHLFHPLCLKPWLDENNSCPICRHELRTDDHVYESRKEREREEEEDRRGAANAVRGGEFIYI</sequence>
<keyword evidence="3" id="KW-0808">Transferase</keyword>
<comment type="caution">
    <text evidence="10">The sequence shown here is derived from an EMBL/GenBank/DDBJ whole genome shotgun (WGS) entry which is preliminary data.</text>
</comment>
<keyword evidence="5 8" id="KW-0863">Zinc-finger</keyword>
<dbReference type="SMART" id="SM00184">
    <property type="entry name" value="RING"/>
    <property type="match status" value="1"/>
</dbReference>
<dbReference type="EC" id="2.3.2.27" evidence="2"/>
<comment type="catalytic activity">
    <reaction evidence="1">
        <text>S-ubiquitinyl-[E2 ubiquitin-conjugating enzyme]-L-cysteine + [acceptor protein]-L-lysine = [E2 ubiquitin-conjugating enzyme]-L-cysteine + N(6)-ubiquitinyl-[acceptor protein]-L-lysine.</text>
        <dbReference type="EC" id="2.3.2.27"/>
    </reaction>
</comment>